<evidence type="ECO:0000256" key="1">
    <source>
        <dbReference type="SAM" id="Phobius"/>
    </source>
</evidence>
<dbReference type="PANTHER" id="PTHR34980">
    <property type="entry name" value="INNER MEMBRANE PROTEIN-RELATED-RELATED"/>
    <property type="match status" value="1"/>
</dbReference>
<feature type="transmembrane region" description="Helical" evidence="1">
    <location>
        <begin position="94"/>
        <end position="112"/>
    </location>
</feature>
<evidence type="ECO:0000313" key="3">
    <source>
        <dbReference type="Proteomes" id="UP000266262"/>
    </source>
</evidence>
<dbReference type="InterPro" id="IPR008523">
    <property type="entry name" value="DUF805"/>
</dbReference>
<evidence type="ECO:0000313" key="2">
    <source>
        <dbReference type="EMBL" id="RID94577.1"/>
    </source>
</evidence>
<dbReference type="Pfam" id="PF05656">
    <property type="entry name" value="DUF805"/>
    <property type="match status" value="1"/>
</dbReference>
<comment type="caution">
    <text evidence="2">The sequence shown here is derived from an EMBL/GenBank/DDBJ whole genome shotgun (WGS) entry which is preliminary data.</text>
</comment>
<name>A0ABX9MBM6_9FIRM</name>
<gene>
    <name evidence="2" type="ORF">DX915_03465</name>
</gene>
<reference evidence="2 3" key="1">
    <citation type="submission" date="2018-08" db="EMBL/GenBank/DDBJ databases">
        <title>Draft genome sequence of Dialister pneumosintes KCOM 1685.</title>
        <authorList>
            <person name="Kook J.-K."/>
            <person name="Park S.-N."/>
            <person name="Lim Y.K."/>
        </authorList>
    </citation>
    <scope>NUCLEOTIDE SEQUENCE [LARGE SCALE GENOMIC DNA]</scope>
    <source>
        <strain evidence="2 3">KCOM 1685</strain>
    </source>
</reference>
<protein>
    <submittedName>
        <fullName evidence="2">DUF805 domain-containing protein</fullName>
    </submittedName>
</protein>
<organism evidence="2 3">
    <name type="scientific">Dialister pneumosintes</name>
    <dbReference type="NCBI Taxonomy" id="39950"/>
    <lineage>
        <taxon>Bacteria</taxon>
        <taxon>Bacillati</taxon>
        <taxon>Bacillota</taxon>
        <taxon>Negativicutes</taxon>
        <taxon>Veillonellales</taxon>
        <taxon>Veillonellaceae</taxon>
        <taxon>Dialister</taxon>
    </lineage>
</organism>
<accession>A0ABX9MBM6</accession>
<proteinExistence type="predicted"/>
<keyword evidence="1" id="KW-0472">Membrane</keyword>
<feature type="transmembrane region" description="Helical" evidence="1">
    <location>
        <begin position="124"/>
        <end position="142"/>
    </location>
</feature>
<dbReference type="EMBL" id="QWKU01000001">
    <property type="protein sequence ID" value="RID94577.1"/>
    <property type="molecule type" value="Genomic_DNA"/>
</dbReference>
<keyword evidence="1" id="KW-0812">Transmembrane</keyword>
<keyword evidence="1" id="KW-1133">Transmembrane helix</keyword>
<dbReference type="Proteomes" id="UP000266262">
    <property type="component" value="Unassembled WGS sequence"/>
</dbReference>
<feature type="transmembrane region" description="Helical" evidence="1">
    <location>
        <begin position="34"/>
        <end position="51"/>
    </location>
</feature>
<feature type="transmembrane region" description="Helical" evidence="1">
    <location>
        <begin position="63"/>
        <end position="82"/>
    </location>
</feature>
<keyword evidence="3" id="KW-1185">Reference proteome</keyword>
<sequence>MHKGAFTLHFFKKWENDPIIQNYFSFKGRINRKYFFFYSLQWALLLIALYYVDELLSRSPSPISEILILIPTILICIIIALSNLSLATRRLHDMGYQAAPILCLIYGLSFLSPALDSFFHANKAIIHAVSLFNTGCSLYLLFGRGDKGPNKYGEPK</sequence>